<dbReference type="FunFam" id="3.10.129.10:FF:000026">
    <property type="entry name" value="Possible 4-hydroxybenzoyl-CoA thioesterase"/>
    <property type="match status" value="1"/>
</dbReference>
<dbReference type="Gene3D" id="3.10.129.10">
    <property type="entry name" value="Hotdog Thioesterase"/>
    <property type="match status" value="1"/>
</dbReference>
<protein>
    <submittedName>
        <fullName evidence="3">Uncharacterized protein</fullName>
    </submittedName>
</protein>
<dbReference type="SUPFAM" id="SSF54637">
    <property type="entry name" value="Thioesterase/thiol ester dehydrase-isomerase"/>
    <property type="match status" value="1"/>
</dbReference>
<proteinExistence type="inferred from homology"/>
<name>A0A177ZW55_9BACI</name>
<dbReference type="CDD" id="cd00586">
    <property type="entry name" value="4HBT"/>
    <property type="match status" value="1"/>
</dbReference>
<reference evidence="3 4" key="1">
    <citation type="submission" date="2015-05" db="EMBL/GenBank/DDBJ databases">
        <title>Comparison of genome.</title>
        <authorList>
            <person name="Zheng Z."/>
            <person name="Sun M."/>
        </authorList>
    </citation>
    <scope>NUCLEOTIDE SEQUENCE [LARGE SCALE GENOMIC DNA]</scope>
    <source>
        <strain evidence="3 4">G25-74</strain>
    </source>
</reference>
<dbReference type="Pfam" id="PF13279">
    <property type="entry name" value="4HBT_2"/>
    <property type="match status" value="1"/>
</dbReference>
<dbReference type="InterPro" id="IPR029069">
    <property type="entry name" value="HotDog_dom_sf"/>
</dbReference>
<evidence type="ECO:0000313" key="4">
    <source>
        <dbReference type="Proteomes" id="UP000077881"/>
    </source>
</evidence>
<dbReference type="OrthoDB" id="9800856at2"/>
<dbReference type="PATRIC" id="fig|217031.6.peg.1880"/>
<dbReference type="EMBL" id="LDJR01000041">
    <property type="protein sequence ID" value="OAK72147.1"/>
    <property type="molecule type" value="Genomic_DNA"/>
</dbReference>
<gene>
    <name evidence="3" type="ORF">ABB05_08885</name>
</gene>
<keyword evidence="4" id="KW-1185">Reference proteome</keyword>
<dbReference type="NCBIfam" id="TIGR00051">
    <property type="entry name" value="YbgC/FadM family acyl-CoA thioesterase"/>
    <property type="match status" value="1"/>
</dbReference>
<evidence type="ECO:0000256" key="2">
    <source>
        <dbReference type="ARBA" id="ARBA00022801"/>
    </source>
</evidence>
<dbReference type="PIRSF" id="PIRSF003230">
    <property type="entry name" value="YbgC"/>
    <property type="match status" value="1"/>
</dbReference>
<evidence type="ECO:0000256" key="1">
    <source>
        <dbReference type="ARBA" id="ARBA00005953"/>
    </source>
</evidence>
<dbReference type="GO" id="GO:0047617">
    <property type="term" value="F:fatty acyl-CoA hydrolase activity"/>
    <property type="evidence" value="ECO:0007669"/>
    <property type="project" value="TreeGrafter"/>
</dbReference>
<accession>A0A177ZW55</accession>
<dbReference type="STRING" id="217031.ABB05_08885"/>
<keyword evidence="2" id="KW-0378">Hydrolase</keyword>
<sequence length="146" mass="17170">MFVSETNLEVRYAETDQMGIVYHANYLVWMEIGRTKLIEDLGFRYTEMEEDGILAPVVDIQVSYHKPVKYGQPVKIRTWIEEYNGLRTTYGYEIYTNDRDLAVTGFSKHVCVKKESFKPVSLRKLYPNWHTTYLKAKKDSELEGNQ</sequence>
<evidence type="ECO:0000313" key="3">
    <source>
        <dbReference type="EMBL" id="OAK72147.1"/>
    </source>
</evidence>
<dbReference type="AlphaFoldDB" id="A0A177ZW55"/>
<dbReference type="InterPro" id="IPR050563">
    <property type="entry name" value="4-hydroxybenzoyl-CoA_TE"/>
</dbReference>
<organism evidence="3 4">
    <name type="scientific">Lederbergia galactosidilytica</name>
    <dbReference type="NCBI Taxonomy" id="217031"/>
    <lineage>
        <taxon>Bacteria</taxon>
        <taxon>Bacillati</taxon>
        <taxon>Bacillota</taxon>
        <taxon>Bacilli</taxon>
        <taxon>Bacillales</taxon>
        <taxon>Bacillaceae</taxon>
        <taxon>Lederbergia</taxon>
    </lineage>
</organism>
<dbReference type="InterPro" id="IPR006684">
    <property type="entry name" value="YbgC/YbaW"/>
</dbReference>
<comment type="similarity">
    <text evidence="1">Belongs to the 4-hydroxybenzoyl-CoA thioesterase family.</text>
</comment>
<dbReference type="PANTHER" id="PTHR31793:SF27">
    <property type="entry name" value="NOVEL THIOESTERASE SUPERFAMILY DOMAIN AND SAPOSIN A-TYPE DOMAIN CONTAINING PROTEIN (0610012H03RIK)"/>
    <property type="match status" value="1"/>
</dbReference>
<dbReference type="Proteomes" id="UP000077881">
    <property type="component" value="Unassembled WGS sequence"/>
</dbReference>
<comment type="caution">
    <text evidence="3">The sequence shown here is derived from an EMBL/GenBank/DDBJ whole genome shotgun (WGS) entry which is preliminary data.</text>
</comment>
<dbReference type="PANTHER" id="PTHR31793">
    <property type="entry name" value="4-HYDROXYBENZOYL-COA THIOESTERASE FAMILY MEMBER"/>
    <property type="match status" value="1"/>
</dbReference>
<dbReference type="RefSeq" id="WP_064467979.1">
    <property type="nucleotide sequence ID" value="NZ_LDJR01000041.1"/>
</dbReference>